<dbReference type="InterPro" id="IPR045083">
    <property type="entry name" value="ATP_synth_F0_asu_bact/mt"/>
</dbReference>
<dbReference type="PROSITE" id="PS00449">
    <property type="entry name" value="ATPASE_A"/>
    <property type="match status" value="1"/>
</dbReference>
<dbReference type="InterPro" id="IPR035908">
    <property type="entry name" value="F0_ATP_A_sf"/>
</dbReference>
<evidence type="ECO:0000256" key="2">
    <source>
        <dbReference type="ARBA" id="ARBA00006810"/>
    </source>
</evidence>
<dbReference type="PRINTS" id="PR00123">
    <property type="entry name" value="ATPASEA"/>
</dbReference>
<evidence type="ECO:0000256" key="1">
    <source>
        <dbReference type="ARBA" id="ARBA00004141"/>
    </source>
</evidence>
<accession>Q697H6</accession>
<dbReference type="CDD" id="cd00310">
    <property type="entry name" value="ATP-synt_Fo_a_6"/>
    <property type="match status" value="1"/>
</dbReference>
<feature type="transmembrane region" description="Helical" evidence="12">
    <location>
        <begin position="20"/>
        <end position="46"/>
    </location>
</feature>
<keyword evidence="7 12" id="KW-1133">Transmembrane helix</keyword>
<evidence type="ECO:0000256" key="4">
    <source>
        <dbReference type="ARBA" id="ARBA00022547"/>
    </source>
</evidence>
<dbReference type="AlphaFoldDB" id="Q697H6"/>
<dbReference type="GO" id="GO:0046933">
    <property type="term" value="F:proton-transporting ATP synthase activity, rotational mechanism"/>
    <property type="evidence" value="ECO:0007669"/>
    <property type="project" value="TreeGrafter"/>
</dbReference>
<keyword evidence="5 12" id="KW-0812">Transmembrane</keyword>
<dbReference type="Pfam" id="PF00119">
    <property type="entry name" value="ATP-synt_A"/>
    <property type="match status" value="1"/>
</dbReference>
<keyword evidence="9 12" id="KW-0472">Membrane</keyword>
<feature type="transmembrane region" description="Helical" evidence="12">
    <location>
        <begin position="99"/>
        <end position="120"/>
    </location>
</feature>
<dbReference type="Gene3D" id="1.20.120.220">
    <property type="entry name" value="ATP synthase, F0 complex, subunit A"/>
    <property type="match status" value="1"/>
</dbReference>
<dbReference type="InterPro" id="IPR023011">
    <property type="entry name" value="ATP_synth_F0_asu_AS"/>
</dbReference>
<keyword evidence="13" id="KW-0496">Mitochondrion</keyword>
<name>Q697H6_ALEAC</name>
<keyword evidence="10" id="KW-0066">ATP synthesis</keyword>
<protein>
    <recommendedName>
        <fullName evidence="11">ATP synthase subunit a</fullName>
    </recommendedName>
</protein>
<evidence type="ECO:0000313" key="13">
    <source>
        <dbReference type="EMBL" id="AAS77038.1"/>
    </source>
</evidence>
<sequence>MLSSLFEIYDPYSFFMDLSLNWLLIILFLLFCFSKYWLMTSCYLIFDFKLINFLLYEFSMYFNMKLMKLFMVLFISLFGYLLIINLLGLMPYVFSSSSHFVFCLSFSFPLWMGTIFIGWVMMSNQMFAHLIPLGTPLILVSLMVLIETVSQLIRPWSLSIRLMANMISGHLLMNLLGDCNSSFFLLQTGLFMFEFFVCFIQAYVFCALLTLYYGDL</sequence>
<keyword evidence="8" id="KW-0406">Ion transport</keyword>
<feature type="transmembrane region" description="Helical" evidence="12">
    <location>
        <begin position="127"/>
        <end position="146"/>
    </location>
</feature>
<dbReference type="SUPFAM" id="SSF81336">
    <property type="entry name" value="F1F0 ATP synthase subunit A"/>
    <property type="match status" value="1"/>
</dbReference>
<keyword evidence="6" id="KW-0375">Hydrogen ion transport</keyword>
<evidence type="ECO:0000256" key="12">
    <source>
        <dbReference type="SAM" id="Phobius"/>
    </source>
</evidence>
<dbReference type="NCBIfam" id="TIGR01131">
    <property type="entry name" value="ATP_synt_6_or_A"/>
    <property type="match status" value="1"/>
</dbReference>
<dbReference type="PANTHER" id="PTHR11410:SF0">
    <property type="entry name" value="ATP SYNTHASE SUBUNIT A"/>
    <property type="match status" value="1"/>
</dbReference>
<evidence type="ECO:0000256" key="9">
    <source>
        <dbReference type="ARBA" id="ARBA00023136"/>
    </source>
</evidence>
<comment type="subcellular location">
    <subcellularLocation>
        <location evidence="1">Membrane</location>
        <topology evidence="1">Multi-pass membrane protein</topology>
    </subcellularLocation>
    <subcellularLocation>
        <location evidence="11">Mitochondrion inner membrane</location>
        <topology evidence="11">Multi-pass membrane protein</topology>
    </subcellularLocation>
</comment>
<evidence type="ECO:0000256" key="6">
    <source>
        <dbReference type="ARBA" id="ARBA00022781"/>
    </source>
</evidence>
<reference evidence="13" key="1">
    <citation type="journal article" date="2004" name="BMC Evol. Biol.">
        <title>Organization of the mitochondrial genomes of whiteflies, aphids, and psyllids (Hemiptera, Sternorrhyncha).</title>
        <authorList>
            <person name="Thao M.L."/>
            <person name="Baumann L."/>
            <person name="Baumann P."/>
        </authorList>
    </citation>
    <scope>NUCLEOTIDE SEQUENCE</scope>
</reference>
<dbReference type="PANTHER" id="PTHR11410">
    <property type="entry name" value="ATP SYNTHASE SUBUNIT A"/>
    <property type="match status" value="1"/>
</dbReference>
<dbReference type="GO" id="GO:0045259">
    <property type="term" value="C:proton-transporting ATP synthase complex"/>
    <property type="evidence" value="ECO:0007669"/>
    <property type="project" value="UniProtKB-KW"/>
</dbReference>
<feature type="transmembrane region" description="Helical" evidence="12">
    <location>
        <begin position="66"/>
        <end position="87"/>
    </location>
</feature>
<dbReference type="GO" id="GO:0005743">
    <property type="term" value="C:mitochondrial inner membrane"/>
    <property type="evidence" value="ECO:0007669"/>
    <property type="project" value="UniProtKB-SubCell"/>
</dbReference>
<keyword evidence="3" id="KW-0813">Transport</keyword>
<organism evidence="13">
    <name type="scientific">Aleurochiton aceris</name>
    <name type="common">Whitefly</name>
    <dbReference type="NCBI Taxonomy" id="266942"/>
    <lineage>
        <taxon>Eukaryota</taxon>
        <taxon>Metazoa</taxon>
        <taxon>Ecdysozoa</taxon>
        <taxon>Arthropoda</taxon>
        <taxon>Hexapoda</taxon>
        <taxon>Insecta</taxon>
        <taxon>Pterygota</taxon>
        <taxon>Neoptera</taxon>
        <taxon>Paraneoptera</taxon>
        <taxon>Hemiptera</taxon>
        <taxon>Sternorrhyncha</taxon>
        <taxon>Aleyrodoidea</taxon>
        <taxon>Aleyrodidae</taxon>
        <taxon>Aleyrodinae</taxon>
        <taxon>Aleurochiton</taxon>
    </lineage>
</organism>
<geneLocation type="mitochondrion" evidence="13"/>
<evidence type="ECO:0000256" key="5">
    <source>
        <dbReference type="ARBA" id="ARBA00022692"/>
    </source>
</evidence>
<proteinExistence type="inferred from homology"/>
<evidence type="ECO:0000256" key="10">
    <source>
        <dbReference type="ARBA" id="ARBA00023310"/>
    </source>
</evidence>
<evidence type="ECO:0000256" key="11">
    <source>
        <dbReference type="RuleBase" id="RU004450"/>
    </source>
</evidence>
<evidence type="ECO:0000256" key="8">
    <source>
        <dbReference type="ARBA" id="ARBA00023065"/>
    </source>
</evidence>
<comment type="similarity">
    <text evidence="2">Belongs to the ATPase A chain family.</text>
</comment>
<evidence type="ECO:0000256" key="7">
    <source>
        <dbReference type="ARBA" id="ARBA00022989"/>
    </source>
</evidence>
<dbReference type="EMBL" id="AY572538">
    <property type="protein sequence ID" value="AAS77038.1"/>
    <property type="molecule type" value="Genomic_DNA"/>
</dbReference>
<feature type="transmembrane region" description="Helical" evidence="12">
    <location>
        <begin position="189"/>
        <end position="213"/>
    </location>
</feature>
<dbReference type="InterPro" id="IPR000568">
    <property type="entry name" value="ATP_synth_F0_asu"/>
</dbReference>
<keyword evidence="4" id="KW-0138">CF(0)</keyword>
<gene>
    <name evidence="13" type="primary">ATP6</name>
</gene>
<evidence type="ECO:0000256" key="3">
    <source>
        <dbReference type="ARBA" id="ARBA00022448"/>
    </source>
</evidence>